<evidence type="ECO:0000256" key="5">
    <source>
        <dbReference type="ARBA" id="ARBA00012583"/>
    </source>
</evidence>
<feature type="domain" description="GtrA/DPMS transmembrane" evidence="16">
    <location>
        <begin position="243"/>
        <end position="363"/>
    </location>
</feature>
<accession>A0ABU4HIQ3</accession>
<dbReference type="EMBL" id="JAWSTH010000003">
    <property type="protein sequence ID" value="MDW5593199.1"/>
    <property type="molecule type" value="Genomic_DNA"/>
</dbReference>
<reference evidence="18" key="1">
    <citation type="submission" date="2023-07" db="EMBL/GenBank/DDBJ databases">
        <title>Conexibacter stalactiti sp. nov., isolated from stalactites in a lava cave and emended description of the genus Conexibacter.</title>
        <authorList>
            <person name="Lee S.D."/>
        </authorList>
    </citation>
    <scope>NUCLEOTIDE SEQUENCE [LARGE SCALE GENOMIC DNA]</scope>
    <source>
        <strain evidence="18">KCTC 39840</strain>
    </source>
</reference>
<evidence type="ECO:0000256" key="9">
    <source>
        <dbReference type="ARBA" id="ARBA00022824"/>
    </source>
</evidence>
<comment type="similarity">
    <text evidence="4">Belongs to the glycosyltransferase 2 family.</text>
</comment>
<feature type="transmembrane region" description="Helical" evidence="14">
    <location>
        <begin position="268"/>
        <end position="288"/>
    </location>
</feature>
<keyword evidence="18" id="KW-1185">Reference proteome</keyword>
<dbReference type="InterPro" id="IPR029044">
    <property type="entry name" value="Nucleotide-diphossugar_trans"/>
</dbReference>
<dbReference type="InterPro" id="IPR007267">
    <property type="entry name" value="GtrA_DPMS_TM"/>
</dbReference>
<comment type="pathway">
    <text evidence="3">Protein modification; protein glycosylation.</text>
</comment>
<feature type="domain" description="Glycosyltransferase 2-like" evidence="15">
    <location>
        <begin position="12"/>
        <end position="177"/>
    </location>
</feature>
<dbReference type="CDD" id="cd04188">
    <property type="entry name" value="DPG_synthase"/>
    <property type="match status" value="1"/>
</dbReference>
<dbReference type="InterPro" id="IPR001173">
    <property type="entry name" value="Glyco_trans_2-like"/>
</dbReference>
<evidence type="ECO:0000313" key="17">
    <source>
        <dbReference type="EMBL" id="MDW5593199.1"/>
    </source>
</evidence>
<evidence type="ECO:0000256" key="7">
    <source>
        <dbReference type="ARBA" id="ARBA00022679"/>
    </source>
</evidence>
<gene>
    <name evidence="17" type="ORF">R7226_02540</name>
</gene>
<dbReference type="EC" id="2.4.1.117" evidence="5"/>
<comment type="caution">
    <text evidence="17">The sequence shown here is derived from an EMBL/GenBank/DDBJ whole genome shotgun (WGS) entry which is preliminary data.</text>
</comment>
<dbReference type="Gene3D" id="3.90.550.10">
    <property type="entry name" value="Spore Coat Polysaccharide Biosynthesis Protein SpsA, Chain A"/>
    <property type="match status" value="1"/>
</dbReference>
<evidence type="ECO:0000256" key="10">
    <source>
        <dbReference type="ARBA" id="ARBA00022968"/>
    </source>
</evidence>
<evidence type="ECO:0000256" key="13">
    <source>
        <dbReference type="ARBA" id="ARBA00045097"/>
    </source>
</evidence>
<evidence type="ECO:0000256" key="14">
    <source>
        <dbReference type="SAM" id="Phobius"/>
    </source>
</evidence>
<proteinExistence type="inferred from homology"/>
<dbReference type="InterPro" id="IPR035518">
    <property type="entry name" value="DPG_synthase"/>
</dbReference>
<dbReference type="Pfam" id="PF00535">
    <property type="entry name" value="Glycos_transf_2"/>
    <property type="match status" value="1"/>
</dbReference>
<evidence type="ECO:0000256" key="6">
    <source>
        <dbReference type="ARBA" id="ARBA00022676"/>
    </source>
</evidence>
<evidence type="ECO:0000259" key="16">
    <source>
        <dbReference type="Pfam" id="PF04138"/>
    </source>
</evidence>
<sequence length="376" mass="40545">MSIVTSAPQVEIVVPVYNEQATLETCVRRLHRFLTAELPFSWRIVVADNASVDATERIGRALAGELRDVAYMRLAQKGRGRALRAAWSASGARVVAYMDVDLSTDLRALLPLVAPLLSGHSDVAIGTRLAHGARVVRGPKRELISRSYNAILHTVLRARFSDAQCGFKAVRADALATLLPDVKDEGWFFDTELLVLAQRRGLRIHEVPVDWVDDPDSRVDIVSTAKADLLGVWRLLLDSPIVRFMSVGVASTLAYALLFVLLSGGLALGAALANVIALGTTAVANTAANRRWTFGIRGSAERVRQYAQGVVVFVLTLALTSGALATLHGIDADPAGWVQLSVLVIAGLAATVTRYVALKSWVFVRAVGRPTPLRDA</sequence>
<comment type="subcellular location">
    <subcellularLocation>
        <location evidence="2">Endoplasmic reticulum membrane</location>
        <topology evidence="2">Single-pass membrane protein</topology>
    </subcellularLocation>
    <subcellularLocation>
        <location evidence="1">Membrane</location>
        <topology evidence="1">Multi-pass membrane protein</topology>
    </subcellularLocation>
</comment>
<evidence type="ECO:0000256" key="8">
    <source>
        <dbReference type="ARBA" id="ARBA00022692"/>
    </source>
</evidence>
<dbReference type="PANTHER" id="PTHR10859:SF91">
    <property type="entry name" value="DOLICHYL-PHOSPHATE BETA-GLUCOSYLTRANSFERASE"/>
    <property type="match status" value="1"/>
</dbReference>
<dbReference type="Proteomes" id="UP001284601">
    <property type="component" value="Unassembled WGS sequence"/>
</dbReference>
<dbReference type="RefSeq" id="WP_318595461.1">
    <property type="nucleotide sequence ID" value="NZ_JAWSTH010000003.1"/>
</dbReference>
<dbReference type="Pfam" id="PF04138">
    <property type="entry name" value="GtrA_DPMS_TM"/>
    <property type="match status" value="1"/>
</dbReference>
<evidence type="ECO:0000256" key="12">
    <source>
        <dbReference type="ARBA" id="ARBA00023136"/>
    </source>
</evidence>
<evidence type="ECO:0000256" key="11">
    <source>
        <dbReference type="ARBA" id="ARBA00022989"/>
    </source>
</evidence>
<keyword evidence="6" id="KW-0328">Glycosyltransferase</keyword>
<feature type="transmembrane region" description="Helical" evidence="14">
    <location>
        <begin position="241"/>
        <end position="262"/>
    </location>
</feature>
<keyword evidence="11 14" id="KW-1133">Transmembrane helix</keyword>
<dbReference type="SUPFAM" id="SSF53448">
    <property type="entry name" value="Nucleotide-diphospho-sugar transferases"/>
    <property type="match status" value="1"/>
</dbReference>
<organism evidence="17 18">
    <name type="scientific">Conexibacter stalactiti</name>
    <dbReference type="NCBI Taxonomy" id="1940611"/>
    <lineage>
        <taxon>Bacteria</taxon>
        <taxon>Bacillati</taxon>
        <taxon>Actinomycetota</taxon>
        <taxon>Thermoleophilia</taxon>
        <taxon>Solirubrobacterales</taxon>
        <taxon>Conexibacteraceae</taxon>
        <taxon>Conexibacter</taxon>
    </lineage>
</organism>
<protein>
    <recommendedName>
        <fullName evidence="5">dolichyl-phosphate beta-glucosyltransferase</fullName>
        <ecNumber evidence="5">2.4.1.117</ecNumber>
    </recommendedName>
</protein>
<evidence type="ECO:0000256" key="4">
    <source>
        <dbReference type="ARBA" id="ARBA00006739"/>
    </source>
</evidence>
<evidence type="ECO:0000256" key="1">
    <source>
        <dbReference type="ARBA" id="ARBA00004141"/>
    </source>
</evidence>
<keyword evidence="7" id="KW-0808">Transferase</keyword>
<keyword evidence="9" id="KW-0256">Endoplasmic reticulum</keyword>
<keyword evidence="8 14" id="KW-0812">Transmembrane</keyword>
<feature type="transmembrane region" description="Helical" evidence="14">
    <location>
        <begin position="309"/>
        <end position="330"/>
    </location>
</feature>
<keyword evidence="12 14" id="KW-0472">Membrane</keyword>
<comment type="catalytic activity">
    <reaction evidence="13">
        <text>a di-trans,poly-cis-dolichyl phosphate + UDP-alpha-D-glucose = a di-trans,poly-cis-dolichyl beta-D-glucosyl phosphate + UDP</text>
        <dbReference type="Rhea" id="RHEA:15401"/>
        <dbReference type="Rhea" id="RHEA-COMP:19498"/>
        <dbReference type="Rhea" id="RHEA-COMP:19502"/>
        <dbReference type="ChEBI" id="CHEBI:57525"/>
        <dbReference type="ChEBI" id="CHEBI:57683"/>
        <dbReference type="ChEBI" id="CHEBI:58223"/>
        <dbReference type="ChEBI" id="CHEBI:58885"/>
        <dbReference type="EC" id="2.4.1.117"/>
    </reaction>
    <physiologicalReaction direction="left-to-right" evidence="13">
        <dbReference type="Rhea" id="RHEA:15402"/>
    </physiologicalReaction>
</comment>
<evidence type="ECO:0000256" key="3">
    <source>
        <dbReference type="ARBA" id="ARBA00004922"/>
    </source>
</evidence>
<name>A0ABU4HIQ3_9ACTN</name>
<dbReference type="PANTHER" id="PTHR10859">
    <property type="entry name" value="GLYCOSYL TRANSFERASE"/>
    <property type="match status" value="1"/>
</dbReference>
<evidence type="ECO:0000313" key="18">
    <source>
        <dbReference type="Proteomes" id="UP001284601"/>
    </source>
</evidence>
<evidence type="ECO:0000259" key="15">
    <source>
        <dbReference type="Pfam" id="PF00535"/>
    </source>
</evidence>
<keyword evidence="10" id="KW-0735">Signal-anchor</keyword>
<evidence type="ECO:0000256" key="2">
    <source>
        <dbReference type="ARBA" id="ARBA00004389"/>
    </source>
</evidence>
<feature type="transmembrane region" description="Helical" evidence="14">
    <location>
        <begin position="336"/>
        <end position="357"/>
    </location>
</feature>